<feature type="transmembrane region" description="Helical" evidence="5">
    <location>
        <begin position="205"/>
        <end position="225"/>
    </location>
</feature>
<keyword evidence="7" id="KW-1185">Reference proteome</keyword>
<protein>
    <recommendedName>
        <fullName evidence="8">DUF2421 domain-containing protein</fullName>
    </recommendedName>
</protein>
<keyword evidence="4 5" id="KW-0472">Membrane</keyword>
<feature type="transmembrane region" description="Helical" evidence="5">
    <location>
        <begin position="151"/>
        <end position="172"/>
    </location>
</feature>
<evidence type="ECO:0000313" key="7">
    <source>
        <dbReference type="Proteomes" id="UP001479436"/>
    </source>
</evidence>
<sequence>MLNSPNLSITIPLETLVQPSPDVSPTETIFHSTSSSADEISLPTTVKHVVVEPPLHKTSSMRTVPNKPVARNTPRKPNSFVRFRSAIHKYTSKISNANKYAFQVSIAVFFASLTTFVPALFIYGSNWVGITIVVVLQDSFGASLKQGALRAIGTAVSGLISILLIVIAELFPDSVTHWLAPTFLTISLFVFTYIFAYSKKRFPKFAYAGTIGSITMQIVMLDGYYEILAGEPGVVAVGFRRIGCVLAGVIIGMLFSLFVFPQKASYALREELGKIMGSIAEMYSSLSGIPPEIYNKGDIITPSGLLTRVGRKLSIGRTRSIHPVETKNTNIDTPIMSLDEARNCGLDIIAQLTKQMARIEMATNEYLIQVPFHFLSNRHGRDLERARRYKCAIQFMQEMVYPFISLTYLGAITENTAAYVNNDGSSLGSATINETSGRTLAAYSSKTMHDFSCLMLIVMHRSTEILLDRDCKMHQCYDQWDDMKSILERAHQEVSSELDRVVEQLSGKTDKALEMIAYYGFLTRSEACWKALTKAVSCFSTFPDSDE</sequence>
<dbReference type="InterPro" id="IPR052430">
    <property type="entry name" value="IVT-Associated"/>
</dbReference>
<proteinExistence type="predicted"/>
<comment type="subcellular location">
    <subcellularLocation>
        <location evidence="1">Membrane</location>
        <topology evidence="1">Multi-pass membrane protein</topology>
    </subcellularLocation>
</comment>
<evidence type="ECO:0000256" key="3">
    <source>
        <dbReference type="ARBA" id="ARBA00022989"/>
    </source>
</evidence>
<dbReference type="Proteomes" id="UP001479436">
    <property type="component" value="Unassembled WGS sequence"/>
</dbReference>
<evidence type="ECO:0000256" key="4">
    <source>
        <dbReference type="ARBA" id="ARBA00023136"/>
    </source>
</evidence>
<evidence type="ECO:0000313" key="6">
    <source>
        <dbReference type="EMBL" id="KAK9767487.1"/>
    </source>
</evidence>
<gene>
    <name evidence="6" type="ORF">K7432_002672</name>
</gene>
<organism evidence="6 7">
    <name type="scientific">Basidiobolus ranarum</name>
    <dbReference type="NCBI Taxonomy" id="34480"/>
    <lineage>
        <taxon>Eukaryota</taxon>
        <taxon>Fungi</taxon>
        <taxon>Fungi incertae sedis</taxon>
        <taxon>Zoopagomycota</taxon>
        <taxon>Entomophthoromycotina</taxon>
        <taxon>Basidiobolomycetes</taxon>
        <taxon>Basidiobolales</taxon>
        <taxon>Basidiobolaceae</taxon>
        <taxon>Basidiobolus</taxon>
    </lineage>
</organism>
<feature type="transmembrane region" description="Helical" evidence="5">
    <location>
        <begin position="237"/>
        <end position="260"/>
    </location>
</feature>
<evidence type="ECO:0000256" key="5">
    <source>
        <dbReference type="SAM" id="Phobius"/>
    </source>
</evidence>
<evidence type="ECO:0000256" key="2">
    <source>
        <dbReference type="ARBA" id="ARBA00022692"/>
    </source>
</evidence>
<reference evidence="6 7" key="1">
    <citation type="submission" date="2023-04" db="EMBL/GenBank/DDBJ databases">
        <title>Genome of Basidiobolus ranarum AG-B5.</title>
        <authorList>
            <person name="Stajich J.E."/>
            <person name="Carter-House D."/>
            <person name="Gryganskyi A."/>
        </authorList>
    </citation>
    <scope>NUCLEOTIDE SEQUENCE [LARGE SCALE GENOMIC DNA]</scope>
    <source>
        <strain evidence="6 7">AG-B5</strain>
    </source>
</reference>
<dbReference type="Pfam" id="PF11744">
    <property type="entry name" value="ALMT"/>
    <property type="match status" value="1"/>
</dbReference>
<accession>A0ABR2X146</accession>
<evidence type="ECO:0008006" key="8">
    <source>
        <dbReference type="Google" id="ProtNLM"/>
    </source>
</evidence>
<evidence type="ECO:0000256" key="1">
    <source>
        <dbReference type="ARBA" id="ARBA00004141"/>
    </source>
</evidence>
<feature type="transmembrane region" description="Helical" evidence="5">
    <location>
        <begin position="178"/>
        <end position="198"/>
    </location>
</feature>
<dbReference type="PANTHER" id="PTHR47804:SF3">
    <property type="entry name" value="PROTEIN BRE4"/>
    <property type="match status" value="1"/>
</dbReference>
<keyword evidence="3 5" id="KW-1133">Transmembrane helix</keyword>
<dbReference type="InterPro" id="IPR020966">
    <property type="entry name" value="ALMT"/>
</dbReference>
<keyword evidence="2 5" id="KW-0812">Transmembrane</keyword>
<dbReference type="EMBL" id="JASJQH010000074">
    <property type="protein sequence ID" value="KAK9767487.1"/>
    <property type="molecule type" value="Genomic_DNA"/>
</dbReference>
<dbReference type="PANTHER" id="PTHR47804">
    <property type="entry name" value="60S RIBOSOMAL PROTEIN L19"/>
    <property type="match status" value="1"/>
</dbReference>
<name>A0ABR2X146_9FUNG</name>
<comment type="caution">
    <text evidence="6">The sequence shown here is derived from an EMBL/GenBank/DDBJ whole genome shotgun (WGS) entry which is preliminary data.</text>
</comment>